<dbReference type="EMBL" id="ML208348">
    <property type="protein sequence ID" value="TFK68586.1"/>
    <property type="molecule type" value="Genomic_DNA"/>
</dbReference>
<evidence type="ECO:0000313" key="2">
    <source>
        <dbReference type="Proteomes" id="UP000308600"/>
    </source>
</evidence>
<gene>
    <name evidence="1" type="ORF">BDN72DRAFT_898002</name>
</gene>
<proteinExistence type="predicted"/>
<evidence type="ECO:0000313" key="1">
    <source>
        <dbReference type="EMBL" id="TFK68586.1"/>
    </source>
</evidence>
<protein>
    <submittedName>
        <fullName evidence="1">Uncharacterized protein</fullName>
    </submittedName>
</protein>
<accession>A0ACD3AS88</accession>
<keyword evidence="2" id="KW-1185">Reference proteome</keyword>
<organism evidence="1 2">
    <name type="scientific">Pluteus cervinus</name>
    <dbReference type="NCBI Taxonomy" id="181527"/>
    <lineage>
        <taxon>Eukaryota</taxon>
        <taxon>Fungi</taxon>
        <taxon>Dikarya</taxon>
        <taxon>Basidiomycota</taxon>
        <taxon>Agaricomycotina</taxon>
        <taxon>Agaricomycetes</taxon>
        <taxon>Agaricomycetidae</taxon>
        <taxon>Agaricales</taxon>
        <taxon>Pluteineae</taxon>
        <taxon>Pluteaceae</taxon>
        <taxon>Pluteus</taxon>
    </lineage>
</organism>
<dbReference type="Proteomes" id="UP000308600">
    <property type="component" value="Unassembled WGS sequence"/>
</dbReference>
<sequence>MLSLKSLFLKDALAQPADTEIVWGPDNETFIQQEGLIHPQTSVFCSFHLSKEEQDEDLFTILYQAFTSLPGCKLTNLSLVEFGKAAFVMLKYAHPPDESRSLVGQIEVKVSFSAVPHKPLLIRRFRQVATSLNLDHIHMLRIHSRSLHRENGIVELVAGLCGLHHIHLDVPNDLASEILLGWSLARPGPGCLTSLHINLQDGSYTSLFDSLPVLQRDEGSKPLQEADECTPS</sequence>
<name>A0ACD3AS88_9AGAR</name>
<reference evidence="1 2" key="1">
    <citation type="journal article" date="2019" name="Nat. Ecol. Evol.">
        <title>Megaphylogeny resolves global patterns of mushroom evolution.</title>
        <authorList>
            <person name="Varga T."/>
            <person name="Krizsan K."/>
            <person name="Foldi C."/>
            <person name="Dima B."/>
            <person name="Sanchez-Garcia M."/>
            <person name="Sanchez-Ramirez S."/>
            <person name="Szollosi G.J."/>
            <person name="Szarkandi J.G."/>
            <person name="Papp V."/>
            <person name="Albert L."/>
            <person name="Andreopoulos W."/>
            <person name="Angelini C."/>
            <person name="Antonin V."/>
            <person name="Barry K.W."/>
            <person name="Bougher N.L."/>
            <person name="Buchanan P."/>
            <person name="Buyck B."/>
            <person name="Bense V."/>
            <person name="Catcheside P."/>
            <person name="Chovatia M."/>
            <person name="Cooper J."/>
            <person name="Damon W."/>
            <person name="Desjardin D."/>
            <person name="Finy P."/>
            <person name="Geml J."/>
            <person name="Haridas S."/>
            <person name="Hughes K."/>
            <person name="Justo A."/>
            <person name="Karasinski D."/>
            <person name="Kautmanova I."/>
            <person name="Kiss B."/>
            <person name="Kocsube S."/>
            <person name="Kotiranta H."/>
            <person name="LaButti K.M."/>
            <person name="Lechner B.E."/>
            <person name="Liimatainen K."/>
            <person name="Lipzen A."/>
            <person name="Lukacs Z."/>
            <person name="Mihaltcheva S."/>
            <person name="Morgado L.N."/>
            <person name="Niskanen T."/>
            <person name="Noordeloos M.E."/>
            <person name="Ohm R.A."/>
            <person name="Ortiz-Santana B."/>
            <person name="Ovrebo C."/>
            <person name="Racz N."/>
            <person name="Riley R."/>
            <person name="Savchenko A."/>
            <person name="Shiryaev A."/>
            <person name="Soop K."/>
            <person name="Spirin V."/>
            <person name="Szebenyi C."/>
            <person name="Tomsovsky M."/>
            <person name="Tulloss R.E."/>
            <person name="Uehling J."/>
            <person name="Grigoriev I.V."/>
            <person name="Vagvolgyi C."/>
            <person name="Papp T."/>
            <person name="Martin F.M."/>
            <person name="Miettinen O."/>
            <person name="Hibbett D.S."/>
            <person name="Nagy L.G."/>
        </authorList>
    </citation>
    <scope>NUCLEOTIDE SEQUENCE [LARGE SCALE GENOMIC DNA]</scope>
    <source>
        <strain evidence="1 2">NL-1719</strain>
    </source>
</reference>